<dbReference type="AlphaFoldDB" id="A0A699V832"/>
<sequence>KETVFAQQYVLLPLWSTDLQDPQNTDDDVADVAFDDKENENDVYVSANGCNKSTNKKHDEKVKRDDKGENPIDSPTGVRDLRAEFEVFSFNSTNRVNVVSAPVNAVGPNSTNSTNSFNTASPSVNVVSLNFRIAKKSSFVDPSKYPYDPDMPELEDIVYLDDEEDVSTKADLSNLET</sequence>
<comment type="caution">
    <text evidence="2">The sequence shown here is derived from an EMBL/GenBank/DDBJ whole genome shotgun (WGS) entry which is preliminary data.</text>
</comment>
<name>A0A699V832_TANCI</name>
<accession>A0A699V832</accession>
<evidence type="ECO:0000256" key="1">
    <source>
        <dbReference type="SAM" id="MobiDB-lite"/>
    </source>
</evidence>
<gene>
    <name evidence="2" type="ORF">Tci_901950</name>
</gene>
<feature type="compositionally biased region" description="Basic and acidic residues" evidence="1">
    <location>
        <begin position="56"/>
        <end position="70"/>
    </location>
</feature>
<organism evidence="2">
    <name type="scientific">Tanacetum cinerariifolium</name>
    <name type="common">Dalmatian daisy</name>
    <name type="synonym">Chrysanthemum cinerariifolium</name>
    <dbReference type="NCBI Taxonomy" id="118510"/>
    <lineage>
        <taxon>Eukaryota</taxon>
        <taxon>Viridiplantae</taxon>
        <taxon>Streptophyta</taxon>
        <taxon>Embryophyta</taxon>
        <taxon>Tracheophyta</taxon>
        <taxon>Spermatophyta</taxon>
        <taxon>Magnoliopsida</taxon>
        <taxon>eudicotyledons</taxon>
        <taxon>Gunneridae</taxon>
        <taxon>Pentapetalae</taxon>
        <taxon>asterids</taxon>
        <taxon>campanulids</taxon>
        <taxon>Asterales</taxon>
        <taxon>Asteraceae</taxon>
        <taxon>Asteroideae</taxon>
        <taxon>Anthemideae</taxon>
        <taxon>Anthemidinae</taxon>
        <taxon>Tanacetum</taxon>
    </lineage>
</organism>
<protein>
    <submittedName>
        <fullName evidence="2">Uncharacterized protein</fullName>
    </submittedName>
</protein>
<evidence type="ECO:0000313" key="2">
    <source>
        <dbReference type="EMBL" id="GFD29981.1"/>
    </source>
</evidence>
<proteinExistence type="predicted"/>
<feature type="non-terminal residue" evidence="2">
    <location>
        <position position="177"/>
    </location>
</feature>
<feature type="non-terminal residue" evidence="2">
    <location>
        <position position="1"/>
    </location>
</feature>
<dbReference type="EMBL" id="BKCJ011399756">
    <property type="protein sequence ID" value="GFD29981.1"/>
    <property type="molecule type" value="Genomic_DNA"/>
</dbReference>
<feature type="region of interest" description="Disordered" evidence="1">
    <location>
        <begin position="47"/>
        <end position="77"/>
    </location>
</feature>
<reference evidence="2" key="1">
    <citation type="journal article" date="2019" name="Sci. Rep.">
        <title>Draft genome of Tanacetum cinerariifolium, the natural source of mosquito coil.</title>
        <authorList>
            <person name="Yamashiro T."/>
            <person name="Shiraishi A."/>
            <person name="Satake H."/>
            <person name="Nakayama K."/>
        </authorList>
    </citation>
    <scope>NUCLEOTIDE SEQUENCE</scope>
</reference>